<feature type="chain" id="PRO_5045167872" evidence="2">
    <location>
        <begin position="21"/>
        <end position="460"/>
    </location>
</feature>
<gene>
    <name evidence="4" type="ORF">KQI42_13075</name>
</gene>
<comment type="pathway">
    <text evidence="1">Cell wall biogenesis; peptidoglycan biosynthesis.</text>
</comment>
<dbReference type="Proteomes" id="UP000749471">
    <property type="component" value="Unassembled WGS sequence"/>
</dbReference>
<dbReference type="Pfam" id="PF03734">
    <property type="entry name" value="YkuD"/>
    <property type="match status" value="1"/>
</dbReference>
<feature type="signal peptide" evidence="2">
    <location>
        <begin position="1"/>
        <end position="20"/>
    </location>
</feature>
<dbReference type="RefSeq" id="WP_216520487.1">
    <property type="nucleotide sequence ID" value="NZ_JAHLPM010000011.1"/>
</dbReference>
<keyword evidence="5" id="KW-1185">Reference proteome</keyword>
<reference evidence="4 5" key="1">
    <citation type="submission" date="2021-06" db="EMBL/GenBank/DDBJ databases">
        <authorList>
            <person name="Sun Q."/>
            <person name="Li D."/>
        </authorList>
    </citation>
    <scope>NUCLEOTIDE SEQUENCE [LARGE SCALE GENOMIC DNA]</scope>
    <source>
        <strain evidence="4 5">MSJ-40</strain>
    </source>
</reference>
<keyword evidence="1" id="KW-0961">Cell wall biogenesis/degradation</keyword>
<name>A0ABS6E9S6_9FIRM</name>
<keyword evidence="1" id="KW-0133">Cell shape</keyword>
<keyword evidence="1" id="KW-0573">Peptidoglycan synthesis</keyword>
<evidence type="ECO:0000313" key="5">
    <source>
        <dbReference type="Proteomes" id="UP000749471"/>
    </source>
</evidence>
<dbReference type="EMBL" id="JAHLPM010000011">
    <property type="protein sequence ID" value="MBU5438953.1"/>
    <property type="molecule type" value="Genomic_DNA"/>
</dbReference>
<evidence type="ECO:0000313" key="4">
    <source>
        <dbReference type="EMBL" id="MBU5438953.1"/>
    </source>
</evidence>
<proteinExistence type="predicted"/>
<protein>
    <submittedName>
        <fullName evidence="4">L,D-transpeptidase</fullName>
    </submittedName>
</protein>
<dbReference type="PROSITE" id="PS51257">
    <property type="entry name" value="PROKAR_LIPOPROTEIN"/>
    <property type="match status" value="1"/>
</dbReference>
<feature type="active site" description="Proton donor/acceptor" evidence="1">
    <location>
        <position position="400"/>
    </location>
</feature>
<accession>A0ABS6E9S6</accession>
<comment type="caution">
    <text evidence="4">The sequence shown here is derived from an EMBL/GenBank/DDBJ whole genome shotgun (WGS) entry which is preliminary data.</text>
</comment>
<feature type="active site" description="Nucleophile" evidence="1">
    <location>
        <position position="434"/>
    </location>
</feature>
<dbReference type="PROSITE" id="PS52029">
    <property type="entry name" value="LD_TPASE"/>
    <property type="match status" value="1"/>
</dbReference>
<dbReference type="CDD" id="cd16913">
    <property type="entry name" value="YkuD_like"/>
    <property type="match status" value="1"/>
</dbReference>
<organism evidence="4 5">
    <name type="scientific">Tissierella simiarum</name>
    <dbReference type="NCBI Taxonomy" id="2841534"/>
    <lineage>
        <taxon>Bacteria</taxon>
        <taxon>Bacillati</taxon>
        <taxon>Bacillota</taxon>
        <taxon>Tissierellia</taxon>
        <taxon>Tissierellales</taxon>
        <taxon>Tissierellaceae</taxon>
        <taxon>Tissierella</taxon>
    </lineage>
</organism>
<evidence type="ECO:0000259" key="3">
    <source>
        <dbReference type="PROSITE" id="PS52029"/>
    </source>
</evidence>
<keyword evidence="2" id="KW-0732">Signal</keyword>
<dbReference type="InterPro" id="IPR005490">
    <property type="entry name" value="LD_TPept_cat_dom"/>
</dbReference>
<evidence type="ECO:0000256" key="1">
    <source>
        <dbReference type="PROSITE-ProRule" id="PRU01373"/>
    </source>
</evidence>
<feature type="domain" description="L,D-TPase catalytic" evidence="3">
    <location>
        <begin position="318"/>
        <end position="459"/>
    </location>
</feature>
<evidence type="ECO:0000256" key="2">
    <source>
        <dbReference type="SAM" id="SignalP"/>
    </source>
</evidence>
<sequence>MKKNCYFLFLIVCIIFIVSCSPKTINRGDNRNKIVEEEKQLNKDVRYDENYLESNINDINIREDEDITESAIKRGSIDYLLSSNQDTMKNSNLGISLANVLVTKTFNLEKKRNFDIDLMYNKYLMPNDYIVITEEKTNIYNSPMEERTVLSEAYLYEKIKVINELEGSQINEKNMNKWYSIAWTNKNGELSYGFIPENVGLLRTFRFDKMYDSIIEFEKQLKNSRYGYVSNYKNINGAPPLINNKNTDKFGINAYQSAPLYYNLKDMKEMRYVPDGMIVFILDESNEYFKVKIMDYEGEYWIPKKYVSLENNLNVLLKAVVVDINNQNEGVFEKRGDRWTLVSYGLATTGVQGTYTFETPVGKFKVLEKKDRFYYLNDITKEIAGYAPYGIRFAQGAYIHGVPVEYIKSDGENIDPGHKEFLFTIGTVPRSHKCVRNYTSHAKYLYDWVDTNNTGVIVFK</sequence>